<proteinExistence type="predicted"/>
<protein>
    <recommendedName>
        <fullName evidence="5">MFS transporter</fullName>
    </recommendedName>
</protein>
<dbReference type="Proteomes" id="UP001501598">
    <property type="component" value="Unassembled WGS sequence"/>
</dbReference>
<organism evidence="3 4">
    <name type="scientific">Pseudonocardia xishanensis</name>
    <dbReference type="NCBI Taxonomy" id="630995"/>
    <lineage>
        <taxon>Bacteria</taxon>
        <taxon>Bacillati</taxon>
        <taxon>Actinomycetota</taxon>
        <taxon>Actinomycetes</taxon>
        <taxon>Pseudonocardiales</taxon>
        <taxon>Pseudonocardiaceae</taxon>
        <taxon>Pseudonocardia</taxon>
    </lineage>
</organism>
<keyword evidence="4" id="KW-1185">Reference proteome</keyword>
<dbReference type="Pfam" id="PF07690">
    <property type="entry name" value="MFS_1"/>
    <property type="match status" value="1"/>
</dbReference>
<reference evidence="4" key="1">
    <citation type="journal article" date="2019" name="Int. J. Syst. Evol. Microbiol.">
        <title>The Global Catalogue of Microorganisms (GCM) 10K type strain sequencing project: providing services to taxonomists for standard genome sequencing and annotation.</title>
        <authorList>
            <consortium name="The Broad Institute Genomics Platform"/>
            <consortium name="The Broad Institute Genome Sequencing Center for Infectious Disease"/>
            <person name="Wu L."/>
            <person name="Ma J."/>
        </authorList>
    </citation>
    <scope>NUCLEOTIDE SEQUENCE [LARGE SCALE GENOMIC DNA]</scope>
    <source>
        <strain evidence="4">JCM 17906</strain>
    </source>
</reference>
<feature type="transmembrane region" description="Helical" evidence="2">
    <location>
        <begin position="37"/>
        <end position="58"/>
    </location>
</feature>
<dbReference type="InterPro" id="IPR011701">
    <property type="entry name" value="MFS"/>
</dbReference>
<sequence length="325" mass="32975">MNGPGPPQADVVTYRALAGLVLGRIGVDGGARAVLPFLPVVAAGLGLSFGELALLVALRSAAGLAGPGLARVVHGRSRRSVLVGACLPACLGCLAITGPTADVPAADILFLGSATAVGDGTVHDRTLLAAAGFVATGLARPLFDIAAQSWIAGAVPPGRIGRATGIVELGWALAQAATVPLAGMLIGPFGWRVIGLLTAGYALVGALAVGRLVPRGPVRERTPAPAARPVRARVPALVVAVALTVAAAEWSRWAPPCRRARGPGPSRPWRPGSGSATWAAPCWPPWSTGRAGWPCPGRSRRCSSARPRRCWSGTQSSSAGEALRT</sequence>
<evidence type="ECO:0000256" key="1">
    <source>
        <dbReference type="SAM" id="MobiDB-lite"/>
    </source>
</evidence>
<keyword evidence="2" id="KW-1133">Transmembrane helix</keyword>
<evidence type="ECO:0000256" key="2">
    <source>
        <dbReference type="SAM" id="Phobius"/>
    </source>
</evidence>
<evidence type="ECO:0000313" key="3">
    <source>
        <dbReference type="EMBL" id="GAA4559712.1"/>
    </source>
</evidence>
<dbReference type="SUPFAM" id="SSF103473">
    <property type="entry name" value="MFS general substrate transporter"/>
    <property type="match status" value="1"/>
</dbReference>
<dbReference type="Gene3D" id="1.20.1250.20">
    <property type="entry name" value="MFS general substrate transporter like domains"/>
    <property type="match status" value="1"/>
</dbReference>
<keyword evidence="2" id="KW-0812">Transmembrane</keyword>
<dbReference type="InterPro" id="IPR036259">
    <property type="entry name" value="MFS_trans_sf"/>
</dbReference>
<feature type="compositionally biased region" description="Basic residues" evidence="1">
    <location>
        <begin position="298"/>
        <end position="309"/>
    </location>
</feature>
<dbReference type="RefSeq" id="WP_345427467.1">
    <property type="nucleotide sequence ID" value="NZ_BAABGT010000122.1"/>
</dbReference>
<name>A0ABP8S445_9PSEU</name>
<comment type="caution">
    <text evidence="3">The sequence shown here is derived from an EMBL/GenBank/DDBJ whole genome shotgun (WGS) entry which is preliminary data.</text>
</comment>
<feature type="transmembrane region" description="Helical" evidence="2">
    <location>
        <begin position="189"/>
        <end position="213"/>
    </location>
</feature>
<dbReference type="EMBL" id="BAABGT010000122">
    <property type="protein sequence ID" value="GAA4559712.1"/>
    <property type="molecule type" value="Genomic_DNA"/>
</dbReference>
<feature type="region of interest" description="Disordered" evidence="1">
    <location>
        <begin position="295"/>
        <end position="325"/>
    </location>
</feature>
<feature type="transmembrane region" description="Helical" evidence="2">
    <location>
        <begin position="79"/>
        <end position="101"/>
    </location>
</feature>
<keyword evidence="2" id="KW-0472">Membrane</keyword>
<accession>A0ABP8S445</accession>
<evidence type="ECO:0008006" key="5">
    <source>
        <dbReference type="Google" id="ProtNLM"/>
    </source>
</evidence>
<gene>
    <name evidence="3" type="ORF">GCM10023175_68170</name>
</gene>
<evidence type="ECO:0000313" key="4">
    <source>
        <dbReference type="Proteomes" id="UP001501598"/>
    </source>
</evidence>